<dbReference type="EMBL" id="JAZHXJ010000021">
    <property type="protein sequence ID" value="KAL1881461.1"/>
    <property type="molecule type" value="Genomic_DNA"/>
</dbReference>
<feature type="region of interest" description="Disordered" evidence="1">
    <location>
        <begin position="351"/>
        <end position="388"/>
    </location>
</feature>
<dbReference type="PANTHER" id="PTHR42044:SF2">
    <property type="entry name" value="DUF676 DOMAIN-CONTAINING PROTEIN"/>
    <property type="match status" value="1"/>
</dbReference>
<evidence type="ECO:0000313" key="4">
    <source>
        <dbReference type="Proteomes" id="UP001586593"/>
    </source>
</evidence>
<feature type="transmembrane region" description="Helical" evidence="2">
    <location>
        <begin position="153"/>
        <end position="175"/>
    </location>
</feature>
<gene>
    <name evidence="3" type="ORF">VTK73DRAFT_3523</name>
</gene>
<evidence type="ECO:0000256" key="2">
    <source>
        <dbReference type="SAM" id="Phobius"/>
    </source>
</evidence>
<feature type="compositionally biased region" description="Polar residues" evidence="1">
    <location>
        <begin position="360"/>
        <end position="369"/>
    </location>
</feature>
<protein>
    <submittedName>
        <fullName evidence="3">Uncharacterized protein</fullName>
    </submittedName>
</protein>
<comment type="caution">
    <text evidence="3">The sequence shown here is derived from an EMBL/GenBank/DDBJ whole genome shotgun (WGS) entry which is preliminary data.</text>
</comment>
<keyword evidence="2" id="KW-1133">Transmembrane helix</keyword>
<dbReference type="Proteomes" id="UP001586593">
    <property type="component" value="Unassembled WGS sequence"/>
</dbReference>
<organism evidence="3 4">
    <name type="scientific">Phialemonium thermophilum</name>
    <dbReference type="NCBI Taxonomy" id="223376"/>
    <lineage>
        <taxon>Eukaryota</taxon>
        <taxon>Fungi</taxon>
        <taxon>Dikarya</taxon>
        <taxon>Ascomycota</taxon>
        <taxon>Pezizomycotina</taxon>
        <taxon>Sordariomycetes</taxon>
        <taxon>Sordariomycetidae</taxon>
        <taxon>Cephalothecales</taxon>
        <taxon>Cephalothecaceae</taxon>
        <taxon>Phialemonium</taxon>
    </lineage>
</organism>
<feature type="region of interest" description="Disordered" evidence="1">
    <location>
        <begin position="433"/>
        <end position="467"/>
    </location>
</feature>
<name>A0ABR3XZK5_9PEZI</name>
<evidence type="ECO:0000313" key="3">
    <source>
        <dbReference type="EMBL" id="KAL1881461.1"/>
    </source>
</evidence>
<feature type="compositionally biased region" description="Low complexity" evidence="1">
    <location>
        <begin position="437"/>
        <end position="461"/>
    </location>
</feature>
<proteinExistence type="predicted"/>
<keyword evidence="4" id="KW-1185">Reference proteome</keyword>
<evidence type="ECO:0000256" key="1">
    <source>
        <dbReference type="SAM" id="MobiDB-lite"/>
    </source>
</evidence>
<accession>A0ABR3XZK5</accession>
<sequence length="633" mass="68540">MFLQYDLASPNPFTRHSQLASFCLASSLSPSLLTRVILCCRNFLCRSLVSCHSFNQVDGQPLVMPWLSRSPSPPVSPRLSSYSTTAAQPPLTYVPPLIDGACGTVLRAQQPFWALLREDTSVMMRMMPRLCKALWAGFVSNQGTLSGMERVNLMVHIALACMEMYMLAATVPLWFTLPGVLFALWVAACSAVVLTASWMLNTKYPVAQCTAGSEGWMMGQDSEDEKWIVVEGMGFSSRRFCQKTLPTLSKLFSRTMTGVCMPSYGIPLDMISLLFQRCLPMPTRSSRIVYSQLRAALLDVSITRVVVLAHNTGSVPVSRAVALLCADIPTDRLAKLEIYTFGSAAGEFVLPTGEGKGNRDTTPGGTQQHAGAAMDGHGPASDHGRMSGPHVEHYAMAQDPLSQLGVLRSVQEDLQGRFCGGVFVIDAAITPQPAGNAPASPAMSSRQSSSSPSDNKSKNSATQHRKQKTTRYFTGLFIEDYMTALFPAQMAQDDTISYSLGALDGTMAIDRESVEKREFIAMASYTTAAAIARSGTTVTNKNSGEVNGHGLHGVNGLPGNSSNNKKRLSWTGLGATVVNGHLGKNGVRDGVLGLEMARKGCKDCDGRRGWEISWLARYVTPAQFVEMNGQSRR</sequence>
<dbReference type="PANTHER" id="PTHR42044">
    <property type="entry name" value="DUF676 DOMAIN-CONTAINING PROTEIN-RELATED"/>
    <property type="match status" value="1"/>
</dbReference>
<keyword evidence="2" id="KW-0472">Membrane</keyword>
<feature type="transmembrane region" description="Helical" evidence="2">
    <location>
        <begin position="181"/>
        <end position="200"/>
    </location>
</feature>
<keyword evidence="2" id="KW-0812">Transmembrane</keyword>
<reference evidence="3 4" key="1">
    <citation type="journal article" date="2024" name="Commun. Biol.">
        <title>Comparative genomic analysis of thermophilic fungi reveals convergent evolutionary adaptations and gene losses.</title>
        <authorList>
            <person name="Steindorff A.S."/>
            <person name="Aguilar-Pontes M.V."/>
            <person name="Robinson A.J."/>
            <person name="Andreopoulos B."/>
            <person name="LaButti K."/>
            <person name="Kuo A."/>
            <person name="Mondo S."/>
            <person name="Riley R."/>
            <person name="Otillar R."/>
            <person name="Haridas S."/>
            <person name="Lipzen A."/>
            <person name="Grimwood J."/>
            <person name="Schmutz J."/>
            <person name="Clum A."/>
            <person name="Reid I.D."/>
            <person name="Moisan M.C."/>
            <person name="Butler G."/>
            <person name="Nguyen T.T.M."/>
            <person name="Dewar K."/>
            <person name="Conant G."/>
            <person name="Drula E."/>
            <person name="Henrissat B."/>
            <person name="Hansel C."/>
            <person name="Singer S."/>
            <person name="Hutchinson M.I."/>
            <person name="de Vries R.P."/>
            <person name="Natvig D.O."/>
            <person name="Powell A.J."/>
            <person name="Tsang A."/>
            <person name="Grigoriev I.V."/>
        </authorList>
    </citation>
    <scope>NUCLEOTIDE SEQUENCE [LARGE SCALE GENOMIC DNA]</scope>
    <source>
        <strain evidence="3 4">ATCC 24622</strain>
    </source>
</reference>